<gene>
    <name evidence="1" type="ORF">HB991_03170</name>
</gene>
<dbReference type="Pfam" id="PF15943">
    <property type="entry name" value="YdaS_toxin"/>
    <property type="match status" value="1"/>
</dbReference>
<dbReference type="EMBL" id="JAASAI010000002">
    <property type="protein sequence ID" value="NIL21526.1"/>
    <property type="molecule type" value="Genomic_DNA"/>
</dbReference>
<dbReference type="RefSeq" id="WP_167311646.1">
    <property type="nucleotide sequence ID" value="NZ_CAWPGR010000012.1"/>
</dbReference>
<dbReference type="InterPro" id="IPR010982">
    <property type="entry name" value="Lambda_DNA-bd_dom_sf"/>
</dbReference>
<sequence length="82" mass="9085">MNLKKYIDQLKRGGAKKLASDLNVSSSYLSQMASGNCSISPARCIEIEIATDGVVGRKDLRPSDWEKIWPEFTHSINRSSQG</sequence>
<name>A0AA44HYT6_YERMO</name>
<evidence type="ECO:0000313" key="1">
    <source>
        <dbReference type="EMBL" id="NIL21526.1"/>
    </source>
</evidence>
<proteinExistence type="predicted"/>
<dbReference type="InterPro" id="IPR031856">
    <property type="entry name" value="YdaS_toxin-like"/>
</dbReference>
<organism evidence="1 2">
    <name type="scientific">Yersinia mollaretii</name>
    <dbReference type="NCBI Taxonomy" id="33060"/>
    <lineage>
        <taxon>Bacteria</taxon>
        <taxon>Pseudomonadati</taxon>
        <taxon>Pseudomonadota</taxon>
        <taxon>Gammaproteobacteria</taxon>
        <taxon>Enterobacterales</taxon>
        <taxon>Yersiniaceae</taxon>
        <taxon>Yersinia</taxon>
    </lineage>
</organism>
<dbReference type="AlphaFoldDB" id="A0AA44HYT6"/>
<dbReference type="SUPFAM" id="SSF47413">
    <property type="entry name" value="lambda repressor-like DNA-binding domains"/>
    <property type="match status" value="1"/>
</dbReference>
<dbReference type="Proteomes" id="UP000712947">
    <property type="component" value="Unassembled WGS sequence"/>
</dbReference>
<protein>
    <submittedName>
        <fullName evidence="1">Helix-turn-helix domain-containing protein</fullName>
    </submittedName>
</protein>
<comment type="caution">
    <text evidence="1">The sequence shown here is derived from an EMBL/GenBank/DDBJ whole genome shotgun (WGS) entry which is preliminary data.</text>
</comment>
<dbReference type="Gene3D" id="1.10.260.40">
    <property type="entry name" value="lambda repressor-like DNA-binding domains"/>
    <property type="match status" value="1"/>
</dbReference>
<accession>A0AA44HYT6</accession>
<evidence type="ECO:0000313" key="2">
    <source>
        <dbReference type="Proteomes" id="UP000712947"/>
    </source>
</evidence>
<reference evidence="1" key="1">
    <citation type="submission" date="2020-03" db="EMBL/GenBank/DDBJ databases">
        <authorList>
            <person name="Kislichkina A."/>
            <person name="Dentovskaya S."/>
            <person name="Shaikhutdinov R."/>
            <person name="Ivanov S."/>
            <person name="Sizova A."/>
            <person name="Solomentsev V."/>
            <person name="Bogun A."/>
        </authorList>
    </citation>
    <scope>NUCLEOTIDE SEQUENCE</scope>
    <source>
        <strain evidence="1">SCPM-O-B-7610</strain>
    </source>
</reference>
<dbReference type="GO" id="GO:0003677">
    <property type="term" value="F:DNA binding"/>
    <property type="evidence" value="ECO:0007669"/>
    <property type="project" value="InterPro"/>
</dbReference>